<dbReference type="Gene3D" id="3.30.200.20">
    <property type="entry name" value="Phosphorylase Kinase, domain 1"/>
    <property type="match status" value="1"/>
</dbReference>
<dbReference type="PANTHER" id="PTHR23257">
    <property type="entry name" value="SERINE-THREONINE PROTEIN KINASE"/>
    <property type="match status" value="1"/>
</dbReference>
<dbReference type="SMART" id="SM00220">
    <property type="entry name" value="S_TKc"/>
    <property type="match status" value="1"/>
</dbReference>
<gene>
    <name evidence="3" type="ORF">HU200_051934</name>
</gene>
<dbReference type="InterPro" id="IPR000270">
    <property type="entry name" value="PB1_dom"/>
</dbReference>
<dbReference type="InterPro" id="IPR000719">
    <property type="entry name" value="Prot_kinase_dom"/>
</dbReference>
<dbReference type="SMART" id="SM00666">
    <property type="entry name" value="PB1"/>
    <property type="match status" value="1"/>
</dbReference>
<dbReference type="PROSITE" id="PS50011">
    <property type="entry name" value="PROTEIN_KINASE_DOM"/>
    <property type="match status" value="1"/>
</dbReference>
<dbReference type="AlphaFoldDB" id="A0A835E4K2"/>
<dbReference type="Pfam" id="PF07714">
    <property type="entry name" value="PK_Tyr_Ser-Thr"/>
    <property type="match status" value="1"/>
</dbReference>
<organism evidence="3 4">
    <name type="scientific">Digitaria exilis</name>
    <dbReference type="NCBI Taxonomy" id="1010633"/>
    <lineage>
        <taxon>Eukaryota</taxon>
        <taxon>Viridiplantae</taxon>
        <taxon>Streptophyta</taxon>
        <taxon>Embryophyta</taxon>
        <taxon>Tracheophyta</taxon>
        <taxon>Spermatophyta</taxon>
        <taxon>Magnoliopsida</taxon>
        <taxon>Liliopsida</taxon>
        <taxon>Poales</taxon>
        <taxon>Poaceae</taxon>
        <taxon>PACMAD clade</taxon>
        <taxon>Panicoideae</taxon>
        <taxon>Panicodae</taxon>
        <taxon>Paniceae</taxon>
        <taxon>Anthephorinae</taxon>
        <taxon>Digitaria</taxon>
    </lineage>
</organism>
<dbReference type="InterPro" id="IPR001245">
    <property type="entry name" value="Ser-Thr/Tyr_kinase_cat_dom"/>
</dbReference>
<accession>A0A835E4K2</accession>
<dbReference type="GO" id="GO:0005524">
    <property type="term" value="F:ATP binding"/>
    <property type="evidence" value="ECO:0007669"/>
    <property type="project" value="InterPro"/>
</dbReference>
<dbReference type="PANTHER" id="PTHR23257:SF795">
    <property type="entry name" value="PROTEIN KINASE DOMAIN-CONTAINING PROTEIN"/>
    <property type="match status" value="1"/>
</dbReference>
<dbReference type="SUPFAM" id="SSF56112">
    <property type="entry name" value="Protein kinase-like (PK-like)"/>
    <property type="match status" value="1"/>
</dbReference>
<dbReference type="FunFam" id="3.30.200.20:FF:000618">
    <property type="entry name" value="Serine/threonine-protein kinase CTR1"/>
    <property type="match status" value="1"/>
</dbReference>
<proteinExistence type="predicted"/>
<evidence type="ECO:0000259" key="2">
    <source>
        <dbReference type="PROSITE" id="PS50011"/>
    </source>
</evidence>
<keyword evidence="4" id="KW-1185">Reference proteome</keyword>
<evidence type="ECO:0000313" key="3">
    <source>
        <dbReference type="EMBL" id="KAF8668747.1"/>
    </source>
</evidence>
<dbReference type="CDD" id="cd13999">
    <property type="entry name" value="STKc_MAP3K-like"/>
    <property type="match status" value="1"/>
</dbReference>
<sequence length="1012" mass="112395">MSKNVENSPYKLETIGAGGPDVAQIRLPEAFPTSVPNTSPRPPVFFVKTGQTQLLNYSFRTGEEFALEFMQDRANTRKPLVSIISDKRTTNTSFTPWGQEANITGDKRSEKLLSVPPFSETSSQGTNTRNPQETYNSGATIMKFICNFGGKFLPRPIDGKLRYVGGEKHLIQISQGMSWQGLVNKTTKFIRQAHIVKYHLPGEQVNVLISVATDDDVHHMIDECTILEESKERPAMYLFTDEDDEHHVHFVVGSASDEDTEAQYIALINGYGYSTGLGEKLSAQGPGSTSASDLDQLIFDIDDEGSLTGRTEEASPFIRSKRSQSIVTVPPKASRVPLHKIPPIVMEQMTNQGCAIWSDEGKASSYPARKSRNINPASSIPLEFAYPSNWERNGSNGTSSKTPELQRTETNKSKIGRNTERDKESSSLRTELIIPSDENSLRMPSLSSNYSRPTQHTSPVNMLMREQSETIIQSIQSNNSTDFEKLVTEEPVGRAVYEMLASPPGDYKKQVHKCPSSYESMIETIRHTPGEAIPYFDSDQLTKTRTTQLHNWTEWPAITQLSESNEAGPHILWGNTHINVNPYTHERVLSVNTIGSVEHTLHDVICSGASKKDNPSTPIINDSEIIPSPRPFTSSESKVAELQKNGYVNSSRDKQQASPSGGQQDAQILRSASLGGDSNRMQVVTSSSEVVENFASPISELEVHQTKENKLALPANATLDIDIISNVQIISNEDLEDLQEMGSGAFGTVFHGRWRGTDVAIKRIKNSCFMHPSSETDRLIVEFWREAAILSKLHHPNVLAFYGIVNNGPGGTLATVTEFMASGSLKKVLLRKEKFLDRRKRLTLAMDVAIGMEYLHSKDIIHFDLKCDNLLVNLNDPSRPICKVADFGLSKVKQTTMVSGGMRGTLPWMAPEMLEMSSNMVSTKVVDVYSFGIIMWEILTGQEPYAGMHHGGVIGGIMSNTLRPPVPASCDPQWRELMKQCWSNDPDKRPTFTEVVSRLRLMLEANQNKPLI</sequence>
<dbReference type="Proteomes" id="UP000636709">
    <property type="component" value="Unassembled WGS sequence"/>
</dbReference>
<feature type="domain" description="Protein kinase" evidence="2">
    <location>
        <begin position="735"/>
        <end position="1003"/>
    </location>
</feature>
<dbReference type="SUPFAM" id="SSF54277">
    <property type="entry name" value="CAD &amp; PB1 domains"/>
    <property type="match status" value="1"/>
</dbReference>
<dbReference type="GO" id="GO:0004672">
    <property type="term" value="F:protein kinase activity"/>
    <property type="evidence" value="ECO:0007669"/>
    <property type="project" value="InterPro"/>
</dbReference>
<dbReference type="GO" id="GO:0007165">
    <property type="term" value="P:signal transduction"/>
    <property type="evidence" value="ECO:0007669"/>
    <property type="project" value="TreeGrafter"/>
</dbReference>
<comment type="caution">
    <text evidence="3">The sequence shown here is derived from an EMBL/GenBank/DDBJ whole genome shotgun (WGS) entry which is preliminary data.</text>
</comment>
<dbReference type="PROSITE" id="PS00108">
    <property type="entry name" value="PROTEIN_KINASE_ST"/>
    <property type="match status" value="1"/>
</dbReference>
<protein>
    <recommendedName>
        <fullName evidence="2">Protein kinase domain-containing protein</fullName>
    </recommendedName>
</protein>
<dbReference type="OrthoDB" id="4062651at2759"/>
<reference evidence="3" key="1">
    <citation type="submission" date="2020-07" db="EMBL/GenBank/DDBJ databases">
        <title>Genome sequence and genetic diversity analysis of an under-domesticated orphan crop, white fonio (Digitaria exilis).</title>
        <authorList>
            <person name="Bennetzen J.L."/>
            <person name="Chen S."/>
            <person name="Ma X."/>
            <person name="Wang X."/>
            <person name="Yssel A.E.J."/>
            <person name="Chaluvadi S.R."/>
            <person name="Johnson M."/>
            <person name="Gangashetty P."/>
            <person name="Hamidou F."/>
            <person name="Sanogo M.D."/>
            <person name="Zwaenepoel A."/>
            <person name="Wallace J."/>
            <person name="Van De Peer Y."/>
            <person name="Van Deynze A."/>
        </authorList>
    </citation>
    <scope>NUCLEOTIDE SEQUENCE</scope>
    <source>
        <tissue evidence="3">Leaves</tissue>
    </source>
</reference>
<dbReference type="EMBL" id="JACEFO010002273">
    <property type="protein sequence ID" value="KAF8668747.1"/>
    <property type="molecule type" value="Genomic_DNA"/>
</dbReference>
<name>A0A835E4K2_9POAL</name>
<evidence type="ECO:0000313" key="4">
    <source>
        <dbReference type="Proteomes" id="UP000636709"/>
    </source>
</evidence>
<evidence type="ECO:0000256" key="1">
    <source>
        <dbReference type="SAM" id="MobiDB-lite"/>
    </source>
</evidence>
<feature type="region of interest" description="Disordered" evidence="1">
    <location>
        <begin position="387"/>
        <end position="457"/>
    </location>
</feature>
<dbReference type="InterPro" id="IPR008271">
    <property type="entry name" value="Ser/Thr_kinase_AS"/>
</dbReference>
<feature type="compositionally biased region" description="Polar residues" evidence="1">
    <location>
        <begin position="390"/>
        <end position="403"/>
    </location>
</feature>
<dbReference type="InterPro" id="IPR011009">
    <property type="entry name" value="Kinase-like_dom_sf"/>
</dbReference>
<feature type="compositionally biased region" description="Basic and acidic residues" evidence="1">
    <location>
        <begin position="404"/>
        <end position="426"/>
    </location>
</feature>
<feature type="compositionally biased region" description="Polar residues" evidence="1">
    <location>
        <begin position="445"/>
        <end position="457"/>
    </location>
</feature>
<dbReference type="InterPro" id="IPR050167">
    <property type="entry name" value="Ser_Thr_protein_kinase"/>
</dbReference>
<dbReference type="CDD" id="cd06410">
    <property type="entry name" value="PB1_UP2"/>
    <property type="match status" value="1"/>
</dbReference>
<dbReference type="Gene3D" id="1.10.510.10">
    <property type="entry name" value="Transferase(Phosphotransferase) domain 1"/>
    <property type="match status" value="1"/>
</dbReference>
<dbReference type="Pfam" id="PF00564">
    <property type="entry name" value="PB1"/>
    <property type="match status" value="1"/>
</dbReference>
<feature type="region of interest" description="Disordered" evidence="1">
    <location>
        <begin position="607"/>
        <end position="636"/>
    </location>
</feature>
<dbReference type="PRINTS" id="PR00109">
    <property type="entry name" value="TYRKINASE"/>
</dbReference>
<dbReference type="GO" id="GO:0005737">
    <property type="term" value="C:cytoplasm"/>
    <property type="evidence" value="ECO:0007669"/>
    <property type="project" value="TreeGrafter"/>
</dbReference>